<dbReference type="GO" id="GO:0003743">
    <property type="term" value="F:translation initiation factor activity"/>
    <property type="evidence" value="ECO:0007669"/>
    <property type="project" value="UniProtKB-KW"/>
</dbReference>
<dbReference type="EMBL" id="KN818272">
    <property type="protein sequence ID" value="KIL62296.1"/>
    <property type="molecule type" value="Genomic_DNA"/>
</dbReference>
<organism evidence="4 5">
    <name type="scientific">Amanita muscaria (strain Koide BX008)</name>
    <dbReference type="NCBI Taxonomy" id="946122"/>
    <lineage>
        <taxon>Eukaryota</taxon>
        <taxon>Fungi</taxon>
        <taxon>Dikarya</taxon>
        <taxon>Basidiomycota</taxon>
        <taxon>Agaricomycotina</taxon>
        <taxon>Agaricomycetes</taxon>
        <taxon>Agaricomycetidae</taxon>
        <taxon>Agaricales</taxon>
        <taxon>Pluteineae</taxon>
        <taxon>Amanitaceae</taxon>
        <taxon>Amanita</taxon>
    </lineage>
</organism>
<evidence type="ECO:0000256" key="1">
    <source>
        <dbReference type="ARBA" id="ARBA00022490"/>
    </source>
</evidence>
<reference evidence="4 5" key="1">
    <citation type="submission" date="2014-04" db="EMBL/GenBank/DDBJ databases">
        <title>Evolutionary Origins and Diversification of the Mycorrhizal Mutualists.</title>
        <authorList>
            <consortium name="DOE Joint Genome Institute"/>
            <consortium name="Mycorrhizal Genomics Consortium"/>
            <person name="Kohler A."/>
            <person name="Kuo A."/>
            <person name="Nagy L.G."/>
            <person name="Floudas D."/>
            <person name="Copeland A."/>
            <person name="Barry K.W."/>
            <person name="Cichocki N."/>
            <person name="Veneault-Fourrey C."/>
            <person name="LaButti K."/>
            <person name="Lindquist E.A."/>
            <person name="Lipzen A."/>
            <person name="Lundell T."/>
            <person name="Morin E."/>
            <person name="Murat C."/>
            <person name="Riley R."/>
            <person name="Ohm R."/>
            <person name="Sun H."/>
            <person name="Tunlid A."/>
            <person name="Henrissat B."/>
            <person name="Grigoriev I.V."/>
            <person name="Hibbett D.S."/>
            <person name="Martin F."/>
        </authorList>
    </citation>
    <scope>NUCLEOTIDE SEQUENCE [LARGE SCALE GENOMIC DNA]</scope>
    <source>
        <strain evidence="4 5">Koide BX008</strain>
    </source>
</reference>
<dbReference type="Proteomes" id="UP000054549">
    <property type="component" value="Unassembled WGS sequence"/>
</dbReference>
<name>A0A0C2WZJ8_AMAMK</name>
<dbReference type="AlphaFoldDB" id="A0A0C2WZJ8"/>
<sequence>MTGHSSLTPGYLNTKQTCCAWFLRYLSAAAVLSRKTSSSQTAPGSRSVSSRARTALQLYVEFDFEAARKVLNNTRTFDLSERLNLSRDEGEKWIVNLIRETRMAADAKVDLEKSVIEKTRDLALRTQATGAAVARAGVASLEKQKQM</sequence>
<keyword evidence="3" id="KW-0648">Protein biosynthesis</keyword>
<dbReference type="STRING" id="946122.A0A0C2WZJ8"/>
<accession>A0A0C2WZJ8</accession>
<keyword evidence="2" id="KW-0396">Initiation factor</keyword>
<keyword evidence="5" id="KW-1185">Reference proteome</keyword>
<dbReference type="InParanoid" id="A0A0C2WZJ8"/>
<protein>
    <submittedName>
        <fullName evidence="4">Uncharacterized protein</fullName>
    </submittedName>
</protein>
<proteinExistence type="predicted"/>
<dbReference type="PANTHER" id="PTHR10317">
    <property type="entry name" value="EUKARYOTIC TRANSLATION INITIATION FACTOR 3 SUBUNIT E"/>
    <property type="match status" value="1"/>
</dbReference>
<gene>
    <name evidence="4" type="ORF">M378DRAFT_12894</name>
</gene>
<dbReference type="InterPro" id="IPR016650">
    <property type="entry name" value="eIF3e"/>
</dbReference>
<evidence type="ECO:0000256" key="2">
    <source>
        <dbReference type="ARBA" id="ARBA00022540"/>
    </source>
</evidence>
<dbReference type="OrthoDB" id="417252at2759"/>
<dbReference type="GO" id="GO:0005852">
    <property type="term" value="C:eukaryotic translation initiation factor 3 complex"/>
    <property type="evidence" value="ECO:0007669"/>
    <property type="project" value="InterPro"/>
</dbReference>
<evidence type="ECO:0000313" key="5">
    <source>
        <dbReference type="Proteomes" id="UP000054549"/>
    </source>
</evidence>
<evidence type="ECO:0000256" key="3">
    <source>
        <dbReference type="ARBA" id="ARBA00022917"/>
    </source>
</evidence>
<dbReference type="HOGENOM" id="CLU_1767599_0_0_1"/>
<evidence type="ECO:0000313" key="4">
    <source>
        <dbReference type="EMBL" id="KIL62296.1"/>
    </source>
</evidence>
<keyword evidence="1" id="KW-0963">Cytoplasm</keyword>